<dbReference type="RefSeq" id="XP_004036938.1">
    <property type="nucleotide sequence ID" value="XM_004036890.1"/>
</dbReference>
<evidence type="ECO:0000259" key="5">
    <source>
        <dbReference type="Pfam" id="PF00155"/>
    </source>
</evidence>
<organism evidence="6 7">
    <name type="scientific">Ichthyophthirius multifiliis</name>
    <name type="common">White spot disease agent</name>
    <name type="synonym">Ich</name>
    <dbReference type="NCBI Taxonomy" id="5932"/>
    <lineage>
        <taxon>Eukaryota</taxon>
        <taxon>Sar</taxon>
        <taxon>Alveolata</taxon>
        <taxon>Ciliophora</taxon>
        <taxon>Intramacronucleata</taxon>
        <taxon>Oligohymenophorea</taxon>
        <taxon>Hymenostomatida</taxon>
        <taxon>Ophryoglenina</taxon>
        <taxon>Ichthyophthirius</taxon>
    </lineage>
</organism>
<proteinExistence type="predicted"/>
<evidence type="ECO:0000313" key="6">
    <source>
        <dbReference type="EMBL" id="EGR32952.1"/>
    </source>
</evidence>
<dbReference type="InterPro" id="IPR015422">
    <property type="entry name" value="PyrdxlP-dep_Trfase_small"/>
</dbReference>
<evidence type="ECO:0000256" key="3">
    <source>
        <dbReference type="ARBA" id="ARBA00022679"/>
    </source>
</evidence>
<dbReference type="GO" id="GO:0030170">
    <property type="term" value="F:pyridoxal phosphate binding"/>
    <property type="evidence" value="ECO:0007669"/>
    <property type="project" value="InterPro"/>
</dbReference>
<dbReference type="PANTHER" id="PTHR43807:SF20">
    <property type="entry name" value="FI04487P"/>
    <property type="match status" value="1"/>
</dbReference>
<dbReference type="Gene3D" id="3.40.640.10">
    <property type="entry name" value="Type I PLP-dependent aspartate aminotransferase-like (Major domain)"/>
    <property type="match status" value="1"/>
</dbReference>
<dbReference type="GO" id="GO:0005737">
    <property type="term" value="C:cytoplasm"/>
    <property type="evidence" value="ECO:0007669"/>
    <property type="project" value="TreeGrafter"/>
</dbReference>
<dbReference type="InterPro" id="IPR004839">
    <property type="entry name" value="Aminotransferase_I/II_large"/>
</dbReference>
<keyword evidence="3" id="KW-0808">Transferase</keyword>
<dbReference type="CDD" id="cd00609">
    <property type="entry name" value="AAT_like"/>
    <property type="match status" value="1"/>
</dbReference>
<feature type="domain" description="Aminotransferase class I/classII large" evidence="5">
    <location>
        <begin position="30"/>
        <end position="195"/>
    </location>
</feature>
<dbReference type="eggNOG" id="KOG0257">
    <property type="taxonomic scope" value="Eukaryota"/>
</dbReference>
<dbReference type="InParanoid" id="G0QPB5"/>
<dbReference type="Proteomes" id="UP000008983">
    <property type="component" value="Unassembled WGS sequence"/>
</dbReference>
<dbReference type="Pfam" id="PF00155">
    <property type="entry name" value="Aminotran_1_2"/>
    <property type="match status" value="1"/>
</dbReference>
<dbReference type="OrthoDB" id="2414662at2759"/>
<evidence type="ECO:0000256" key="2">
    <source>
        <dbReference type="ARBA" id="ARBA00022576"/>
    </source>
</evidence>
<protein>
    <recommendedName>
        <fullName evidence="5">Aminotransferase class I/classII large domain-containing protein</fullName>
    </recommendedName>
</protein>
<comment type="cofactor">
    <cofactor evidence="1">
        <name>pyridoxal 5'-phosphate</name>
        <dbReference type="ChEBI" id="CHEBI:597326"/>
    </cofactor>
</comment>
<gene>
    <name evidence="6" type="ORF">IMG5_066080</name>
</gene>
<name>G0QPB5_ICHMU</name>
<dbReference type="GO" id="GO:0016212">
    <property type="term" value="F:kynurenine-oxoglutarate transaminase activity"/>
    <property type="evidence" value="ECO:0007669"/>
    <property type="project" value="TreeGrafter"/>
</dbReference>
<sequence>MAQFKCSNNLEKLLEPTIIQKIVTLSKQYDAINLASGFPDWETPEFVSRGLQEAIRKQENQYCLPGGHPDFREQVATIYSKKLGFPIDPNKNISIGQGASGCIYDIYTAFLDQGDEVIIFDPHYEFLSKEALLLGAVVRHSSLIEPKDHENEQFTINFQEFEKLFNNKTKILLLNNPQNPTGKIFTFEELTKISENFIKTPLSNRNS</sequence>
<evidence type="ECO:0000256" key="1">
    <source>
        <dbReference type="ARBA" id="ARBA00001933"/>
    </source>
</evidence>
<keyword evidence="4" id="KW-0663">Pyridoxal phosphate</keyword>
<evidence type="ECO:0000313" key="7">
    <source>
        <dbReference type="Proteomes" id="UP000008983"/>
    </source>
</evidence>
<dbReference type="OMA" id="IIQHFRI"/>
<dbReference type="InterPro" id="IPR015421">
    <property type="entry name" value="PyrdxlP-dep_Trfase_major"/>
</dbReference>
<dbReference type="PANTHER" id="PTHR43807">
    <property type="entry name" value="FI04487P"/>
    <property type="match status" value="1"/>
</dbReference>
<dbReference type="Gene3D" id="3.90.1150.10">
    <property type="entry name" value="Aspartate Aminotransferase, domain 1"/>
    <property type="match status" value="1"/>
</dbReference>
<dbReference type="SUPFAM" id="SSF53383">
    <property type="entry name" value="PLP-dependent transferases"/>
    <property type="match status" value="1"/>
</dbReference>
<keyword evidence="2" id="KW-0032">Aminotransferase</keyword>
<dbReference type="EMBL" id="GL983540">
    <property type="protein sequence ID" value="EGR32952.1"/>
    <property type="molecule type" value="Genomic_DNA"/>
</dbReference>
<dbReference type="STRING" id="857967.G0QPB5"/>
<evidence type="ECO:0000256" key="4">
    <source>
        <dbReference type="ARBA" id="ARBA00022898"/>
    </source>
</evidence>
<dbReference type="InterPro" id="IPR015424">
    <property type="entry name" value="PyrdxlP-dep_Trfase"/>
</dbReference>
<dbReference type="AlphaFoldDB" id="G0QPB5"/>
<dbReference type="InterPro" id="IPR051326">
    <property type="entry name" value="Kynurenine-oxoglutarate_AT"/>
</dbReference>
<reference evidence="6 7" key="1">
    <citation type="submission" date="2011-07" db="EMBL/GenBank/DDBJ databases">
        <authorList>
            <person name="Coyne R."/>
            <person name="Brami D."/>
            <person name="Johnson J."/>
            <person name="Hostetler J."/>
            <person name="Hannick L."/>
            <person name="Clark T."/>
            <person name="Cassidy-Hanley D."/>
            <person name="Inman J."/>
        </authorList>
    </citation>
    <scope>NUCLEOTIDE SEQUENCE [LARGE SCALE GENOMIC DNA]</scope>
    <source>
        <strain evidence="6 7">G5</strain>
    </source>
</reference>
<keyword evidence="7" id="KW-1185">Reference proteome</keyword>
<accession>G0QPB5</accession>
<dbReference type="GeneID" id="14909120"/>